<dbReference type="GO" id="GO:0003700">
    <property type="term" value="F:DNA-binding transcription factor activity"/>
    <property type="evidence" value="ECO:0007669"/>
    <property type="project" value="UniProtKB-UniRule"/>
</dbReference>
<comment type="function">
    <text evidence="9">Transcription factor that binds specifically to a 5'-AA[AG]G-3' consensus core sequence.</text>
</comment>
<comment type="subcellular location">
    <subcellularLocation>
        <location evidence="8 9">Nucleus</location>
    </subcellularLocation>
</comment>
<evidence type="ECO:0000256" key="1">
    <source>
        <dbReference type="ARBA" id="ARBA00022723"/>
    </source>
</evidence>
<dbReference type="Proteomes" id="UP001153076">
    <property type="component" value="Unassembled WGS sequence"/>
</dbReference>
<sequence length="368" mass="39950">MQAKRTAECGTKRRVVEDELNNLTDIGEQKTDKPMAVKPTVKLLLQLHHQLNGHCSMATGDDSSKCMFLLAAAATACSNMITNNNKASSTCSERKVRPQKDQALNCPRCNSTNTKFCYYNNYSLTQPRYFCKTCRRYWTEGGSLRNIPVGGGSRKSKSSSSCKSNNSSSSSSSLSASKKLALLHDHHDLALKIHHPGQDLNLGFPPATTHQQFRSLSEFIQLPNIEATAPTMIRIPSSSSTTASTSADHASANHHHPSALQLLNGLPSSRGLTPFMPMSVVYSLSSGLPSLQDFKPTLNFSLDGLGNGFGSLQQQGINNDHNGKLLFPLEDSKQVLSNNASADDQTREQGNSTGYWSGMLGMHVGGSW</sequence>
<keyword evidence="13" id="KW-1185">Reference proteome</keyword>
<proteinExistence type="predicted"/>
<dbReference type="InterPro" id="IPR045174">
    <property type="entry name" value="Dof"/>
</dbReference>
<dbReference type="PROSITE" id="PS01361">
    <property type="entry name" value="ZF_DOF_1"/>
    <property type="match status" value="1"/>
</dbReference>
<evidence type="ECO:0000313" key="12">
    <source>
        <dbReference type="EMBL" id="KAJ8424104.1"/>
    </source>
</evidence>
<name>A0A9Q1GRS5_9CARY</name>
<dbReference type="EMBL" id="JAKOGI010001774">
    <property type="protein sequence ID" value="KAJ8424104.1"/>
    <property type="molecule type" value="Genomic_DNA"/>
</dbReference>
<dbReference type="PROSITE" id="PS50884">
    <property type="entry name" value="ZF_DOF_2"/>
    <property type="match status" value="1"/>
</dbReference>
<evidence type="ECO:0000256" key="4">
    <source>
        <dbReference type="ARBA" id="ARBA00023015"/>
    </source>
</evidence>
<dbReference type="GO" id="GO:0008270">
    <property type="term" value="F:zinc ion binding"/>
    <property type="evidence" value="ECO:0007669"/>
    <property type="project" value="UniProtKB-KW"/>
</dbReference>
<evidence type="ECO:0000256" key="7">
    <source>
        <dbReference type="ARBA" id="ARBA00023242"/>
    </source>
</evidence>
<keyword evidence="4 9" id="KW-0805">Transcription regulation</keyword>
<accession>A0A9Q1GRS5</accession>
<dbReference type="Pfam" id="PF02701">
    <property type="entry name" value="Zn_ribbon_Dof"/>
    <property type="match status" value="1"/>
</dbReference>
<evidence type="ECO:0000313" key="13">
    <source>
        <dbReference type="Proteomes" id="UP001153076"/>
    </source>
</evidence>
<organism evidence="12 13">
    <name type="scientific">Carnegiea gigantea</name>
    <dbReference type="NCBI Taxonomy" id="171969"/>
    <lineage>
        <taxon>Eukaryota</taxon>
        <taxon>Viridiplantae</taxon>
        <taxon>Streptophyta</taxon>
        <taxon>Embryophyta</taxon>
        <taxon>Tracheophyta</taxon>
        <taxon>Spermatophyta</taxon>
        <taxon>Magnoliopsida</taxon>
        <taxon>eudicotyledons</taxon>
        <taxon>Gunneridae</taxon>
        <taxon>Pentapetalae</taxon>
        <taxon>Caryophyllales</taxon>
        <taxon>Cactineae</taxon>
        <taxon>Cactaceae</taxon>
        <taxon>Cactoideae</taxon>
        <taxon>Echinocereeae</taxon>
        <taxon>Carnegiea</taxon>
    </lineage>
</organism>
<dbReference type="PANTHER" id="PTHR31992">
    <property type="entry name" value="DOF ZINC FINGER PROTEIN DOF1.4-RELATED"/>
    <property type="match status" value="1"/>
</dbReference>
<dbReference type="GO" id="GO:0005634">
    <property type="term" value="C:nucleus"/>
    <property type="evidence" value="ECO:0007669"/>
    <property type="project" value="UniProtKB-SubCell"/>
</dbReference>
<keyword evidence="5 8" id="KW-0238">DNA-binding</keyword>
<protein>
    <recommendedName>
        <fullName evidence="9">Dof zinc finger protein</fullName>
    </recommendedName>
</protein>
<evidence type="ECO:0000256" key="9">
    <source>
        <dbReference type="RuleBase" id="RU369094"/>
    </source>
</evidence>
<keyword evidence="2 8" id="KW-0863">Zinc-finger</keyword>
<dbReference type="GO" id="GO:0003677">
    <property type="term" value="F:DNA binding"/>
    <property type="evidence" value="ECO:0007669"/>
    <property type="project" value="UniProtKB-UniRule"/>
</dbReference>
<evidence type="ECO:0000256" key="8">
    <source>
        <dbReference type="PROSITE-ProRule" id="PRU00071"/>
    </source>
</evidence>
<keyword evidence="1 9" id="KW-0479">Metal-binding</keyword>
<evidence type="ECO:0000256" key="3">
    <source>
        <dbReference type="ARBA" id="ARBA00022833"/>
    </source>
</evidence>
<dbReference type="PANTHER" id="PTHR31992:SF343">
    <property type="entry name" value="DOF ZINC FINGER PROTEIN"/>
    <property type="match status" value="1"/>
</dbReference>
<dbReference type="OrthoDB" id="1927254at2759"/>
<reference evidence="12" key="1">
    <citation type="submission" date="2022-04" db="EMBL/GenBank/DDBJ databases">
        <title>Carnegiea gigantea Genome sequencing and assembly v2.</title>
        <authorList>
            <person name="Copetti D."/>
            <person name="Sanderson M.J."/>
            <person name="Burquez A."/>
            <person name="Wojciechowski M.F."/>
        </authorList>
    </citation>
    <scope>NUCLEOTIDE SEQUENCE</scope>
    <source>
        <strain evidence="12">SGP5-SGP5p</strain>
        <tissue evidence="12">Aerial part</tissue>
    </source>
</reference>
<feature type="domain" description="Dof-type" evidence="11">
    <location>
        <begin position="104"/>
        <end position="158"/>
    </location>
</feature>
<evidence type="ECO:0000256" key="6">
    <source>
        <dbReference type="ARBA" id="ARBA00023163"/>
    </source>
</evidence>
<evidence type="ECO:0000256" key="2">
    <source>
        <dbReference type="ARBA" id="ARBA00022771"/>
    </source>
</evidence>
<evidence type="ECO:0000256" key="10">
    <source>
        <dbReference type="SAM" id="MobiDB-lite"/>
    </source>
</evidence>
<gene>
    <name evidence="12" type="ORF">Cgig2_000850</name>
</gene>
<keyword evidence="7 8" id="KW-0539">Nucleus</keyword>
<dbReference type="AlphaFoldDB" id="A0A9Q1GRS5"/>
<feature type="compositionally biased region" description="Low complexity" evidence="10">
    <location>
        <begin position="158"/>
        <end position="173"/>
    </location>
</feature>
<comment type="caution">
    <text evidence="12">The sequence shown here is derived from an EMBL/GenBank/DDBJ whole genome shotgun (WGS) entry which is preliminary data.</text>
</comment>
<evidence type="ECO:0000256" key="5">
    <source>
        <dbReference type="ARBA" id="ARBA00023125"/>
    </source>
</evidence>
<keyword evidence="3 9" id="KW-0862">Zinc</keyword>
<feature type="region of interest" description="Disordered" evidence="10">
    <location>
        <begin position="148"/>
        <end position="173"/>
    </location>
</feature>
<evidence type="ECO:0000259" key="11">
    <source>
        <dbReference type="PROSITE" id="PS50884"/>
    </source>
</evidence>
<keyword evidence="6 9" id="KW-0804">Transcription</keyword>
<dbReference type="InterPro" id="IPR003851">
    <property type="entry name" value="Znf_Dof"/>
</dbReference>